<dbReference type="GO" id="GO:0016491">
    <property type="term" value="F:oxidoreductase activity"/>
    <property type="evidence" value="ECO:0007669"/>
    <property type="project" value="InterPro"/>
</dbReference>
<dbReference type="Gene3D" id="1.20.810.10">
    <property type="entry name" value="Cytochrome Bc1 Complex, Chain C"/>
    <property type="match status" value="1"/>
</dbReference>
<dbReference type="Pfam" id="PF00033">
    <property type="entry name" value="Cytochrome_B"/>
    <property type="match status" value="1"/>
</dbReference>
<feature type="transmembrane region" description="Helical" evidence="1">
    <location>
        <begin position="31"/>
        <end position="58"/>
    </location>
</feature>
<dbReference type="OrthoDB" id="9804503at2"/>
<feature type="transmembrane region" description="Helical" evidence="1">
    <location>
        <begin position="143"/>
        <end position="167"/>
    </location>
</feature>
<feature type="domain" description="Cytochrome b/b6 N-terminal region profile" evidence="2">
    <location>
        <begin position="3"/>
        <end position="214"/>
    </location>
</feature>
<dbReference type="GO" id="GO:0022904">
    <property type="term" value="P:respiratory electron transport chain"/>
    <property type="evidence" value="ECO:0007669"/>
    <property type="project" value="InterPro"/>
</dbReference>
<feature type="transmembrane region" description="Helical" evidence="1">
    <location>
        <begin position="187"/>
        <end position="205"/>
    </location>
</feature>
<dbReference type="PROSITE" id="PS51002">
    <property type="entry name" value="CYTB_NTER"/>
    <property type="match status" value="1"/>
</dbReference>
<keyword evidence="4" id="KW-1185">Reference proteome</keyword>
<dbReference type="EMBL" id="BCNO01000001">
    <property type="protein sequence ID" value="GAQ95021.1"/>
    <property type="molecule type" value="Genomic_DNA"/>
</dbReference>
<dbReference type="InterPro" id="IPR005797">
    <property type="entry name" value="Cyt_b/b6_N"/>
</dbReference>
<reference evidence="4" key="1">
    <citation type="submission" date="2016-01" db="EMBL/GenBank/DDBJ databases">
        <title>Draft genome sequence of Thermodesulfovibrio aggregans strain TGE-P1.</title>
        <authorList>
            <person name="Sekiguchi Y."/>
            <person name="Ohashi A."/>
            <person name="Matsuura N."/>
            <person name="Tourlousse M.D."/>
        </authorList>
    </citation>
    <scope>NUCLEOTIDE SEQUENCE [LARGE SCALE GENOMIC DNA]</scope>
    <source>
        <strain evidence="4">TGE-P1</strain>
    </source>
</reference>
<dbReference type="SUPFAM" id="SSF81342">
    <property type="entry name" value="Transmembrane di-heme cytochromes"/>
    <property type="match status" value="1"/>
</dbReference>
<dbReference type="GO" id="GO:0009055">
    <property type="term" value="F:electron transfer activity"/>
    <property type="evidence" value="ECO:0007669"/>
    <property type="project" value="InterPro"/>
</dbReference>
<dbReference type="InterPro" id="IPR016174">
    <property type="entry name" value="Di-haem_cyt_TM"/>
</dbReference>
<feature type="transmembrane region" description="Helical" evidence="1">
    <location>
        <begin position="87"/>
        <end position="105"/>
    </location>
</feature>
<keyword evidence="1" id="KW-0472">Membrane</keyword>
<organism evidence="3 4">
    <name type="scientific">Thermodesulfovibrio aggregans</name>
    <dbReference type="NCBI Taxonomy" id="86166"/>
    <lineage>
        <taxon>Bacteria</taxon>
        <taxon>Pseudomonadati</taxon>
        <taxon>Nitrospirota</taxon>
        <taxon>Thermodesulfovibrionia</taxon>
        <taxon>Thermodesulfovibrionales</taxon>
        <taxon>Thermodesulfovibrionaceae</taxon>
        <taxon>Thermodesulfovibrio</taxon>
    </lineage>
</organism>
<evidence type="ECO:0000256" key="1">
    <source>
        <dbReference type="SAM" id="Phobius"/>
    </source>
</evidence>
<dbReference type="PANTHER" id="PTHR19271:SF16">
    <property type="entry name" value="CYTOCHROME B"/>
    <property type="match status" value="1"/>
</dbReference>
<dbReference type="STRING" id="86166.TAGGR_11221"/>
<dbReference type="Proteomes" id="UP000054976">
    <property type="component" value="Unassembled WGS sequence"/>
</dbReference>
<dbReference type="PANTHER" id="PTHR19271">
    <property type="entry name" value="CYTOCHROME B"/>
    <property type="match status" value="1"/>
</dbReference>
<sequence length="214" mass="24872">MKLIDWFLDRFRLKSAHRGVFDRKIPEGINYFYCFGGIAFTAFLICSISGFFLSFYYIPSENEAYLSIQRIHEEVYLGKLMRGIHKWSANVLIITLIIHSIRVFVTKSYRPPRELNWIVGVILFIIVMVEGFTGYLLPWDQKAYWATVVGTNIVGSIPFIGETLLLIVRGGYEVTGVTLNRFYSLHILWFPLIIMLLLWAHFHMIKKLGISKPL</sequence>
<evidence type="ECO:0000259" key="2">
    <source>
        <dbReference type="PROSITE" id="PS51002"/>
    </source>
</evidence>
<dbReference type="RefSeq" id="WP_059176421.1">
    <property type="nucleotide sequence ID" value="NZ_BCNO01000001.1"/>
</dbReference>
<protein>
    <submittedName>
        <fullName evidence="3">Menaquinol-cytochrome c reductase cytochrome b subunit</fullName>
    </submittedName>
</protein>
<evidence type="ECO:0000313" key="3">
    <source>
        <dbReference type="EMBL" id="GAQ95021.1"/>
    </source>
</evidence>
<evidence type="ECO:0000313" key="4">
    <source>
        <dbReference type="Proteomes" id="UP000054976"/>
    </source>
</evidence>
<name>A0A0U9HWA2_9BACT</name>
<comment type="caution">
    <text evidence="3">The sequence shown here is derived from an EMBL/GenBank/DDBJ whole genome shotgun (WGS) entry which is preliminary data.</text>
</comment>
<dbReference type="AlphaFoldDB" id="A0A0U9HWA2"/>
<dbReference type="CDD" id="cd00284">
    <property type="entry name" value="Cytochrome_b_N"/>
    <property type="match status" value="1"/>
</dbReference>
<gene>
    <name evidence="3" type="ORF">TAGGR_11221</name>
</gene>
<feature type="transmembrane region" description="Helical" evidence="1">
    <location>
        <begin position="117"/>
        <end position="137"/>
    </location>
</feature>
<proteinExistence type="predicted"/>
<dbReference type="InterPro" id="IPR048259">
    <property type="entry name" value="Cytochrome_b_N_euk/bac"/>
</dbReference>
<dbReference type="PIRSF" id="PIRSF000032">
    <property type="entry name" value="Cytochrome_b6"/>
    <property type="match status" value="1"/>
</dbReference>
<keyword evidence="1" id="KW-1133">Transmembrane helix</keyword>
<dbReference type="GO" id="GO:0016020">
    <property type="term" value="C:membrane"/>
    <property type="evidence" value="ECO:0007669"/>
    <property type="project" value="InterPro"/>
</dbReference>
<dbReference type="InterPro" id="IPR027387">
    <property type="entry name" value="Cytb/b6-like_sf"/>
</dbReference>
<keyword evidence="1" id="KW-0812">Transmembrane</keyword>
<accession>A0A0U9HWA2</accession>